<dbReference type="PANTHER" id="PTHR48098:SF3">
    <property type="entry name" value="IRON(III) ENTEROBACTIN ESTERASE"/>
    <property type="match status" value="1"/>
</dbReference>
<name>A0A5N0TCG7_9GAMM</name>
<dbReference type="Gene3D" id="3.40.50.1820">
    <property type="entry name" value="alpha/beta hydrolase"/>
    <property type="match status" value="1"/>
</dbReference>
<dbReference type="InterPro" id="IPR050583">
    <property type="entry name" value="Mycobacterial_A85_antigen"/>
</dbReference>
<comment type="caution">
    <text evidence="2">The sequence shown here is derived from an EMBL/GenBank/DDBJ whole genome shotgun (WGS) entry which is preliminary data.</text>
</comment>
<accession>A0A5N0TCG7</accession>
<dbReference type="EMBL" id="VYXP01000003">
    <property type="protein sequence ID" value="KAA9132705.1"/>
    <property type="molecule type" value="Genomic_DNA"/>
</dbReference>
<dbReference type="AlphaFoldDB" id="A0A5N0TCG7"/>
<dbReference type="PANTHER" id="PTHR48098">
    <property type="entry name" value="ENTEROCHELIN ESTERASE-RELATED"/>
    <property type="match status" value="1"/>
</dbReference>
<dbReference type="SUPFAM" id="SSF53474">
    <property type="entry name" value="alpha/beta-Hydrolases"/>
    <property type="match status" value="1"/>
</dbReference>
<organism evidence="2 3">
    <name type="scientific">Marinihelvus fidelis</name>
    <dbReference type="NCBI Taxonomy" id="2613842"/>
    <lineage>
        <taxon>Bacteria</taxon>
        <taxon>Pseudomonadati</taxon>
        <taxon>Pseudomonadota</taxon>
        <taxon>Gammaproteobacteria</taxon>
        <taxon>Chromatiales</taxon>
        <taxon>Wenzhouxiangellaceae</taxon>
        <taxon>Marinihelvus</taxon>
    </lineage>
</organism>
<evidence type="ECO:0000256" key="1">
    <source>
        <dbReference type="SAM" id="SignalP"/>
    </source>
</evidence>
<sequence length="259" mass="28622">MNRCLHCLAVMTAALVATGTHAGELSDNIRIDSQQLGYTLQYRVYTPSPIDPGKQYPVLLVTDGQWYLDDGGMADVLDSMIADGAITPAYVVFVDSRNPDRLEENRRTSEFMCKVPYANFYTAELLPTLYEQYPISVRREDTNVLGLSFGGLNSACFGALASPRFSGIGMHSPASDRHLEAVFPLYRDWDQEPLRVYISAGTRGDNLRAARKLAAVLEEDGHAVTLDVNRGASHDWGNWRVMLDDALLTLLGPGRPPEP</sequence>
<dbReference type="Proteomes" id="UP000325372">
    <property type="component" value="Unassembled WGS sequence"/>
</dbReference>
<feature type="signal peptide" evidence="1">
    <location>
        <begin position="1"/>
        <end position="22"/>
    </location>
</feature>
<dbReference type="InterPro" id="IPR029058">
    <property type="entry name" value="AB_hydrolase_fold"/>
</dbReference>
<dbReference type="InterPro" id="IPR000801">
    <property type="entry name" value="Esterase-like"/>
</dbReference>
<dbReference type="RefSeq" id="WP_150863427.1">
    <property type="nucleotide sequence ID" value="NZ_VYXP01000003.1"/>
</dbReference>
<protein>
    <submittedName>
        <fullName evidence="2">Esterase family protein</fullName>
    </submittedName>
</protein>
<feature type="chain" id="PRO_5024401441" evidence="1">
    <location>
        <begin position="23"/>
        <end position="259"/>
    </location>
</feature>
<evidence type="ECO:0000313" key="3">
    <source>
        <dbReference type="Proteomes" id="UP000325372"/>
    </source>
</evidence>
<dbReference type="Pfam" id="PF00756">
    <property type="entry name" value="Esterase"/>
    <property type="match status" value="1"/>
</dbReference>
<reference evidence="2 3" key="1">
    <citation type="submission" date="2019-09" db="EMBL/GenBank/DDBJ databases">
        <title>Wenzhouxiangella sp. Genome sequencing and assembly.</title>
        <authorList>
            <person name="Zhang R."/>
        </authorList>
    </citation>
    <scope>NUCLEOTIDE SEQUENCE [LARGE SCALE GENOMIC DNA]</scope>
    <source>
        <strain evidence="2 3">W260</strain>
    </source>
</reference>
<keyword evidence="3" id="KW-1185">Reference proteome</keyword>
<keyword evidence="1" id="KW-0732">Signal</keyword>
<evidence type="ECO:0000313" key="2">
    <source>
        <dbReference type="EMBL" id="KAA9132705.1"/>
    </source>
</evidence>
<gene>
    <name evidence="2" type="ORF">F3N42_05690</name>
</gene>
<proteinExistence type="predicted"/>